<evidence type="ECO:0000313" key="1">
    <source>
        <dbReference type="EMBL" id="NWJ84618.1"/>
    </source>
</evidence>
<dbReference type="AlphaFoldDB" id="A0A7K4N845"/>
<organism evidence="1 2">
    <name type="scientific">Marine Group I thaumarchaeote</name>
    <dbReference type="NCBI Taxonomy" id="2511932"/>
    <lineage>
        <taxon>Archaea</taxon>
        <taxon>Nitrososphaerota</taxon>
        <taxon>Marine Group I</taxon>
    </lineage>
</organism>
<accession>A0A7K4N845</accession>
<reference evidence="1 2" key="1">
    <citation type="journal article" date="2019" name="Environ. Microbiol.">
        <title>Genomics insights into ecotype formation of ammonia-oxidizing archaea in the deep ocean.</title>
        <authorList>
            <person name="Wang Y."/>
            <person name="Huang J.M."/>
            <person name="Cui G.J."/>
            <person name="Nunoura T."/>
            <person name="Takaki Y."/>
            <person name="Li W.L."/>
            <person name="Li J."/>
            <person name="Gao Z.M."/>
            <person name="Takai K."/>
            <person name="Zhang A.Q."/>
            <person name="Stepanauskas R."/>
        </authorList>
    </citation>
    <scope>NUCLEOTIDE SEQUENCE [LARGE SCALE GENOMIC DNA]</scope>
    <source>
        <strain evidence="1 2">T3L1</strain>
    </source>
</reference>
<comment type="caution">
    <text evidence="1">The sequence shown here is derived from an EMBL/GenBank/DDBJ whole genome shotgun (WGS) entry which is preliminary data.</text>
</comment>
<evidence type="ECO:0000313" key="2">
    <source>
        <dbReference type="Proteomes" id="UP000520052"/>
    </source>
</evidence>
<proteinExistence type="predicted"/>
<name>A0A7K4N845_9ARCH</name>
<sequence>MSGTGVYSHLKELRQGDFIEYQSARRLKVYSTTAKFKKYFGIDGDTETLKSKLFSRMRQSKTKEKLRNENHRIVLFHVYIIFLRFITKYVVRHTRIIFLLNLRNFLYVK</sequence>
<dbReference type="InterPro" id="IPR036388">
    <property type="entry name" value="WH-like_DNA-bd_sf"/>
</dbReference>
<dbReference type="Proteomes" id="UP000520052">
    <property type="component" value="Unassembled WGS sequence"/>
</dbReference>
<dbReference type="Gene3D" id="1.10.10.10">
    <property type="entry name" value="Winged helix-like DNA-binding domain superfamily/Winged helix DNA-binding domain"/>
    <property type="match status" value="1"/>
</dbReference>
<gene>
    <name evidence="1" type="ORF">HX854_07860</name>
</gene>
<protein>
    <submittedName>
        <fullName evidence="1">Uncharacterized protein</fullName>
    </submittedName>
</protein>
<dbReference type="EMBL" id="JACATC010000014">
    <property type="protein sequence ID" value="NWJ84618.1"/>
    <property type="molecule type" value="Genomic_DNA"/>
</dbReference>